<gene>
    <name evidence="2" type="primary">pilV</name>
    <name evidence="2" type="ORF">PQU95_02310</name>
</gene>
<dbReference type="NCBIfam" id="TIGR02523">
    <property type="entry name" value="type_IV_pilV"/>
    <property type="match status" value="1"/>
</dbReference>
<proteinExistence type="predicted"/>
<feature type="transmembrane region" description="Helical" evidence="1">
    <location>
        <begin position="6"/>
        <end position="26"/>
    </location>
</feature>
<sequence>MHGFAFVELLVSVVIIGFGLLAISALQTNALQATNAAYLRTAASEYAVAFSERMRTNTADSIYRYDEDNSVYILAPVVACYLQQASNTALTDRATECAKVTNASQTAIMNADIASMTQWVTDASGTLPQGTWALNLLRNGAVASGITAANCNFSLATGAAASQPCSLQVSVTWQELRASATVASISYTFR</sequence>
<keyword evidence="3" id="KW-1185">Reference proteome</keyword>
<comment type="caution">
    <text evidence="2">The sequence shown here is derived from an EMBL/GenBank/DDBJ whole genome shotgun (WGS) entry which is preliminary data.</text>
</comment>
<reference evidence="2 3" key="1">
    <citation type="submission" date="2023-01" db="EMBL/GenBank/DDBJ databases">
        <title>Novel species of the genus Vogesella isolated from rivers.</title>
        <authorList>
            <person name="Lu H."/>
        </authorList>
    </citation>
    <scope>NUCLEOTIDE SEQUENCE [LARGE SCALE GENOMIC DNA]</scope>
    <source>
        <strain evidence="2 3">DC21W</strain>
    </source>
</reference>
<keyword evidence="1" id="KW-0472">Membrane</keyword>
<organism evidence="2 3">
    <name type="scientific">Vogesella aquatica</name>
    <dbReference type="NCBI Taxonomy" id="2984206"/>
    <lineage>
        <taxon>Bacteria</taxon>
        <taxon>Pseudomonadati</taxon>
        <taxon>Pseudomonadota</taxon>
        <taxon>Betaproteobacteria</taxon>
        <taxon>Neisseriales</taxon>
        <taxon>Chromobacteriaceae</taxon>
        <taxon>Vogesella</taxon>
    </lineage>
</organism>
<keyword evidence="1" id="KW-0812">Transmembrane</keyword>
<dbReference type="Proteomes" id="UP001219956">
    <property type="component" value="Unassembled WGS sequence"/>
</dbReference>
<dbReference type="EMBL" id="JAQQLF010000002">
    <property type="protein sequence ID" value="MDC7716055.1"/>
    <property type="molecule type" value="Genomic_DNA"/>
</dbReference>
<evidence type="ECO:0000313" key="2">
    <source>
        <dbReference type="EMBL" id="MDC7716055.1"/>
    </source>
</evidence>
<dbReference type="InterPro" id="IPR013362">
    <property type="entry name" value="Pilus_4_PilV"/>
</dbReference>
<protein>
    <submittedName>
        <fullName evidence="2">Type IV pilus modification protein PilV</fullName>
    </submittedName>
</protein>
<dbReference type="RefSeq" id="WP_272750499.1">
    <property type="nucleotide sequence ID" value="NZ_JAQQLF010000002.1"/>
</dbReference>
<evidence type="ECO:0000313" key="3">
    <source>
        <dbReference type="Proteomes" id="UP001219956"/>
    </source>
</evidence>
<name>A0ABT5IU03_9NEIS</name>
<evidence type="ECO:0000256" key="1">
    <source>
        <dbReference type="SAM" id="Phobius"/>
    </source>
</evidence>
<accession>A0ABT5IU03</accession>
<keyword evidence="1" id="KW-1133">Transmembrane helix</keyword>